<dbReference type="NCBIfam" id="TIGR00049">
    <property type="entry name" value="iron-sulfur cluster assembly accessory protein"/>
    <property type="match status" value="1"/>
</dbReference>
<reference evidence="4" key="1">
    <citation type="journal article" date="2019" name="Int. J. Syst. Evol. Microbiol.">
        <title>The Global Catalogue of Microorganisms (GCM) 10K type strain sequencing project: providing services to taxonomists for standard genome sequencing and annotation.</title>
        <authorList>
            <consortium name="The Broad Institute Genomics Platform"/>
            <consortium name="The Broad Institute Genome Sequencing Center for Infectious Disease"/>
            <person name="Wu L."/>
            <person name="Ma J."/>
        </authorList>
    </citation>
    <scope>NUCLEOTIDE SEQUENCE [LARGE SCALE GENOMIC DNA]</scope>
    <source>
        <strain evidence="4">KACC 12633</strain>
    </source>
</reference>
<comment type="caution">
    <text evidence="3">The sequence shown here is derived from an EMBL/GenBank/DDBJ whole genome shotgun (WGS) entry which is preliminary data.</text>
</comment>
<comment type="similarity">
    <text evidence="1">Belongs to the HesB/IscA family.</text>
</comment>
<evidence type="ECO:0000259" key="2">
    <source>
        <dbReference type="Pfam" id="PF01521"/>
    </source>
</evidence>
<evidence type="ECO:0000256" key="1">
    <source>
        <dbReference type="ARBA" id="ARBA00006718"/>
    </source>
</evidence>
<evidence type="ECO:0000313" key="3">
    <source>
        <dbReference type="EMBL" id="MFC5515897.1"/>
    </source>
</evidence>
<feature type="domain" description="Core" evidence="2">
    <location>
        <begin position="10"/>
        <end position="111"/>
    </location>
</feature>
<dbReference type="NCBIfam" id="TIGR01997">
    <property type="entry name" value="sufA_proteo"/>
    <property type="match status" value="1"/>
</dbReference>
<dbReference type="InterPro" id="IPR035903">
    <property type="entry name" value="HesB-like_dom_sf"/>
</dbReference>
<gene>
    <name evidence="3" type="primary">sufA</name>
    <name evidence="3" type="ORF">ACFPP9_08965</name>
</gene>
<dbReference type="SUPFAM" id="SSF89360">
    <property type="entry name" value="HesB-like domain"/>
    <property type="match status" value="1"/>
</dbReference>
<dbReference type="EMBL" id="JBHSML010000003">
    <property type="protein sequence ID" value="MFC5515897.1"/>
    <property type="molecule type" value="Genomic_DNA"/>
</dbReference>
<dbReference type="Proteomes" id="UP001596150">
    <property type="component" value="Unassembled WGS sequence"/>
</dbReference>
<sequence>MGVRSRFAVMTLTDAAAERVREIVEDSDVPVLGLRIGVKKGGCAGMEYTMKPVAEPDPKDERIEEKGASVFIDPAAVLYLLGTVMDFETTKLRSGFVFKNPNEVSACGCGESVMLKPADLSEANAATADH</sequence>
<protein>
    <submittedName>
        <fullName evidence="3">Fe-S cluster assembly scaffold SufA</fullName>
    </submittedName>
</protein>
<organism evidence="3 4">
    <name type="scientific">Kaistia terrae</name>
    <dbReference type="NCBI Taxonomy" id="537017"/>
    <lineage>
        <taxon>Bacteria</taxon>
        <taxon>Pseudomonadati</taxon>
        <taxon>Pseudomonadota</taxon>
        <taxon>Alphaproteobacteria</taxon>
        <taxon>Hyphomicrobiales</taxon>
        <taxon>Kaistiaceae</taxon>
        <taxon>Kaistia</taxon>
    </lineage>
</organism>
<accession>A0ABW0PWK9</accession>
<dbReference type="PANTHER" id="PTHR10072">
    <property type="entry name" value="IRON-SULFUR CLUSTER ASSEMBLY PROTEIN"/>
    <property type="match status" value="1"/>
</dbReference>
<proteinExistence type="inferred from homology"/>
<dbReference type="Gene3D" id="2.60.300.12">
    <property type="entry name" value="HesB-like domain"/>
    <property type="match status" value="1"/>
</dbReference>
<dbReference type="InterPro" id="IPR016092">
    <property type="entry name" value="ATAP"/>
</dbReference>
<evidence type="ECO:0000313" key="4">
    <source>
        <dbReference type="Proteomes" id="UP001596150"/>
    </source>
</evidence>
<dbReference type="InterPro" id="IPR011298">
    <property type="entry name" value="SufA_proteobacteria"/>
</dbReference>
<dbReference type="InterPro" id="IPR000361">
    <property type="entry name" value="ATAP_core_dom"/>
</dbReference>
<keyword evidence="4" id="KW-1185">Reference proteome</keyword>
<name>A0ABW0PWK9_9HYPH</name>
<dbReference type="PANTHER" id="PTHR10072:SF41">
    <property type="entry name" value="IRON-SULFUR CLUSTER ASSEMBLY 1 HOMOLOG, MITOCHONDRIAL"/>
    <property type="match status" value="1"/>
</dbReference>
<dbReference type="RefSeq" id="WP_266341884.1">
    <property type="nucleotide sequence ID" value="NZ_JAPKNH010000001.1"/>
</dbReference>
<dbReference type="Pfam" id="PF01521">
    <property type="entry name" value="Fe-S_biosyn"/>
    <property type="match status" value="1"/>
</dbReference>
<dbReference type="InterPro" id="IPR050322">
    <property type="entry name" value="Fe-S_cluster_asmbl/transfer"/>
</dbReference>